<name>A0A2U8WW91_9HYPH</name>
<evidence type="ECO:0000256" key="1">
    <source>
        <dbReference type="SAM" id="Phobius"/>
    </source>
</evidence>
<dbReference type="EMBL" id="CP029553">
    <property type="protein sequence ID" value="AWN49532.1"/>
    <property type="molecule type" value="Genomic_DNA"/>
</dbReference>
<dbReference type="AlphaFoldDB" id="A0A2U8WW91"/>
<feature type="transmembrane region" description="Helical" evidence="1">
    <location>
        <begin position="20"/>
        <end position="41"/>
    </location>
</feature>
<organism evidence="2 3">
    <name type="scientific">Methylobacterium terrae</name>
    <dbReference type="NCBI Taxonomy" id="2202827"/>
    <lineage>
        <taxon>Bacteria</taxon>
        <taxon>Pseudomonadati</taxon>
        <taxon>Pseudomonadota</taxon>
        <taxon>Alphaproteobacteria</taxon>
        <taxon>Hyphomicrobiales</taxon>
        <taxon>Methylobacteriaceae</taxon>
        <taxon>Methylobacterium</taxon>
    </lineage>
</organism>
<accession>A0A2U8WW91</accession>
<evidence type="ECO:0008006" key="4">
    <source>
        <dbReference type="Google" id="ProtNLM"/>
    </source>
</evidence>
<keyword evidence="1" id="KW-0812">Transmembrane</keyword>
<dbReference type="NCBIfam" id="NF033632">
    <property type="entry name" value="SLATT_4"/>
    <property type="match status" value="1"/>
</dbReference>
<dbReference type="KEGG" id="mtea:DK419_26975"/>
<keyword evidence="1" id="KW-0472">Membrane</keyword>
<reference evidence="2 3" key="1">
    <citation type="submission" date="2018-05" db="EMBL/GenBank/DDBJ databases">
        <title>Complete Genome Sequence of Methylobacterium sp. 17Sr1-28.</title>
        <authorList>
            <person name="Srinivasan S."/>
        </authorList>
    </citation>
    <scope>NUCLEOTIDE SEQUENCE [LARGE SCALE GENOMIC DNA]</scope>
    <source>
        <strain evidence="2 3">17Sr1-28</strain>
    </source>
</reference>
<protein>
    <recommendedName>
        <fullName evidence="4">SMODS and SLOG-associating 2TM effector domain-containing protein</fullName>
    </recommendedName>
</protein>
<evidence type="ECO:0000313" key="2">
    <source>
        <dbReference type="EMBL" id="AWN49532.1"/>
    </source>
</evidence>
<dbReference type="OrthoDB" id="9892718at2"/>
<evidence type="ECO:0000313" key="3">
    <source>
        <dbReference type="Proteomes" id="UP000245444"/>
    </source>
</evidence>
<keyword evidence="3" id="KW-1185">Reference proteome</keyword>
<dbReference type="Proteomes" id="UP000245444">
    <property type="component" value="Chromosome"/>
</dbReference>
<proteinExistence type="predicted"/>
<gene>
    <name evidence="2" type="ORF">DK419_26975</name>
</gene>
<keyword evidence="1" id="KW-1133">Transmembrane helix</keyword>
<sequence length="129" mass="14649">MISSRTQASLPDTGIVEALIVGIPVFLSLIVSLLSGLTAFLNLNETASRHRNAAESLHALWRDCKNWETDFPDASQCEAAVKRVQIYRQRLNEINRDAPQIPRWAWKSVENQRREGSVSYRLEKKAGDR</sequence>